<dbReference type="PANTHER" id="PTHR42756:SF1">
    <property type="entry name" value="TRANSCRIPTIONAL REPRESSOR OF EMRAB OPERON"/>
    <property type="match status" value="1"/>
</dbReference>
<keyword evidence="1" id="KW-0805">Transcription regulation</keyword>
<dbReference type="RefSeq" id="WP_090775777.1">
    <property type="nucleotide sequence ID" value="NZ_FMYM01000006.1"/>
</dbReference>
<dbReference type="Proteomes" id="UP000242662">
    <property type="component" value="Unassembled WGS sequence"/>
</dbReference>
<dbReference type="SMART" id="SM00347">
    <property type="entry name" value="HTH_MARR"/>
    <property type="match status" value="1"/>
</dbReference>
<dbReference type="InterPro" id="IPR036390">
    <property type="entry name" value="WH_DNA-bd_sf"/>
</dbReference>
<protein>
    <submittedName>
        <fullName evidence="5">DNA-binding transcriptional regulator, MarR family</fullName>
    </submittedName>
</protein>
<proteinExistence type="predicted"/>
<evidence type="ECO:0000256" key="2">
    <source>
        <dbReference type="ARBA" id="ARBA00023125"/>
    </source>
</evidence>
<dbReference type="AlphaFoldDB" id="A0A1G6K240"/>
<name>A0A1G6K240_9BACI</name>
<evidence type="ECO:0000313" key="6">
    <source>
        <dbReference type="Proteomes" id="UP000242662"/>
    </source>
</evidence>
<reference evidence="6" key="1">
    <citation type="submission" date="2016-09" db="EMBL/GenBank/DDBJ databases">
        <authorList>
            <person name="Varghese N."/>
            <person name="Submissions S."/>
        </authorList>
    </citation>
    <scope>NUCLEOTIDE SEQUENCE [LARGE SCALE GENOMIC DNA]</scope>
    <source>
        <strain evidence="6">25nlg</strain>
    </source>
</reference>
<dbReference type="SUPFAM" id="SSF46785">
    <property type="entry name" value="Winged helix' DNA-binding domain"/>
    <property type="match status" value="1"/>
</dbReference>
<dbReference type="PANTHER" id="PTHR42756">
    <property type="entry name" value="TRANSCRIPTIONAL REGULATOR, MARR"/>
    <property type="match status" value="1"/>
</dbReference>
<evidence type="ECO:0000256" key="1">
    <source>
        <dbReference type="ARBA" id="ARBA00023015"/>
    </source>
</evidence>
<evidence type="ECO:0000259" key="4">
    <source>
        <dbReference type="PROSITE" id="PS50995"/>
    </source>
</evidence>
<gene>
    <name evidence="5" type="ORF">SAMN05421737_106166</name>
</gene>
<organism evidence="5 6">
    <name type="scientific">Shouchella lonarensis</name>
    <dbReference type="NCBI Taxonomy" id="1464122"/>
    <lineage>
        <taxon>Bacteria</taxon>
        <taxon>Bacillati</taxon>
        <taxon>Bacillota</taxon>
        <taxon>Bacilli</taxon>
        <taxon>Bacillales</taxon>
        <taxon>Bacillaceae</taxon>
        <taxon>Shouchella</taxon>
    </lineage>
</organism>
<keyword evidence="3" id="KW-0804">Transcription</keyword>
<dbReference type="STRING" id="1464122.SAMN05421737_106166"/>
<dbReference type="InterPro" id="IPR000835">
    <property type="entry name" value="HTH_MarR-typ"/>
</dbReference>
<evidence type="ECO:0000256" key="3">
    <source>
        <dbReference type="ARBA" id="ARBA00023163"/>
    </source>
</evidence>
<dbReference type="InterPro" id="IPR036388">
    <property type="entry name" value="WH-like_DNA-bd_sf"/>
</dbReference>
<evidence type="ECO:0000313" key="5">
    <source>
        <dbReference type="EMBL" id="SDC24931.1"/>
    </source>
</evidence>
<dbReference type="Pfam" id="PF01047">
    <property type="entry name" value="MarR"/>
    <property type="match status" value="1"/>
</dbReference>
<dbReference type="PROSITE" id="PS50995">
    <property type="entry name" value="HTH_MARR_2"/>
    <property type="match status" value="1"/>
</dbReference>
<dbReference type="PRINTS" id="PR00598">
    <property type="entry name" value="HTHMARR"/>
</dbReference>
<keyword evidence="2 5" id="KW-0238">DNA-binding</keyword>
<feature type="domain" description="HTH marR-type" evidence="4">
    <location>
        <begin position="12"/>
        <end position="144"/>
    </location>
</feature>
<dbReference type="Gene3D" id="1.10.10.10">
    <property type="entry name" value="Winged helix-like DNA-binding domain superfamily/Winged helix DNA-binding domain"/>
    <property type="match status" value="1"/>
</dbReference>
<dbReference type="EMBL" id="FMYM01000006">
    <property type="protein sequence ID" value="SDC24931.1"/>
    <property type="molecule type" value="Genomic_DNA"/>
</dbReference>
<dbReference type="OrthoDB" id="9790052at2"/>
<accession>A0A1G6K240</accession>
<sequence length="156" mass="18236">MNTHEQRNEHQFADIERSLRKISDLVKQKGREILAHFPITPPQFVALQWLNEYGDMTIGELSTRIHLACSTTTDLVDRMERNGLVSRVKDEKDRRVVRIHLLEKGQTIIQEVIVKRQQYLAEMLTDFSCDQVDLLEANLHVLLKTMKEKRAARSEQ</sequence>
<dbReference type="GO" id="GO:0003700">
    <property type="term" value="F:DNA-binding transcription factor activity"/>
    <property type="evidence" value="ECO:0007669"/>
    <property type="project" value="InterPro"/>
</dbReference>
<keyword evidence="6" id="KW-1185">Reference proteome</keyword>
<dbReference type="GO" id="GO:0003677">
    <property type="term" value="F:DNA binding"/>
    <property type="evidence" value="ECO:0007669"/>
    <property type="project" value="UniProtKB-KW"/>
</dbReference>